<protein>
    <recommendedName>
        <fullName evidence="11">Peroxisomal ATPase PEX1</fullName>
    </recommendedName>
    <alternativeName>
        <fullName evidence="10">Peroxin-1</fullName>
    </alternativeName>
</protein>
<evidence type="ECO:0000313" key="17">
    <source>
        <dbReference type="Proteomes" id="UP000618051"/>
    </source>
</evidence>
<evidence type="ECO:0000256" key="4">
    <source>
        <dbReference type="ARBA" id="ARBA00022593"/>
    </source>
</evidence>
<accession>A0A835U0K0</accession>
<evidence type="ECO:0000256" key="11">
    <source>
        <dbReference type="ARBA" id="ARBA00034532"/>
    </source>
</evidence>
<dbReference type="InterPro" id="IPR041569">
    <property type="entry name" value="AAA_lid_3"/>
</dbReference>
<dbReference type="GO" id="GO:0005778">
    <property type="term" value="C:peroxisomal membrane"/>
    <property type="evidence" value="ECO:0007669"/>
    <property type="project" value="TreeGrafter"/>
</dbReference>
<dbReference type="FunFam" id="3.40.50.300:FF:000966">
    <property type="entry name" value="Peroxisomal biogenesis factor 1"/>
    <property type="match status" value="1"/>
</dbReference>
<proteinExistence type="inferred from homology"/>
<dbReference type="Pfam" id="PF17862">
    <property type="entry name" value="AAA_lid_3"/>
    <property type="match status" value="1"/>
</dbReference>
<dbReference type="SUPFAM" id="SSF54585">
    <property type="entry name" value="Cdc48 domain 2-like"/>
    <property type="match status" value="1"/>
</dbReference>
<dbReference type="GO" id="GO:0005829">
    <property type="term" value="C:cytosol"/>
    <property type="evidence" value="ECO:0007669"/>
    <property type="project" value="TreeGrafter"/>
</dbReference>
<dbReference type="FunFam" id="1.10.8.60:FF:000060">
    <property type="entry name" value="peroxisome biogenesis factor 1"/>
    <property type="match status" value="1"/>
</dbReference>
<dbReference type="EMBL" id="JADDUC010000011">
    <property type="protein sequence ID" value="KAG0129854.1"/>
    <property type="molecule type" value="Genomic_DNA"/>
</dbReference>
<keyword evidence="7" id="KW-0067">ATP-binding</keyword>
<evidence type="ECO:0000256" key="2">
    <source>
        <dbReference type="ARBA" id="ARBA00006914"/>
    </source>
</evidence>
<dbReference type="InterPro" id="IPR027417">
    <property type="entry name" value="P-loop_NTPase"/>
</dbReference>
<dbReference type="FunFam" id="3.40.50.300:FF:001852">
    <property type="entry name" value="Peroxisomal biogenesis factor 1"/>
    <property type="match status" value="1"/>
</dbReference>
<dbReference type="GO" id="GO:0016887">
    <property type="term" value="F:ATP hydrolysis activity"/>
    <property type="evidence" value="ECO:0007669"/>
    <property type="project" value="InterPro"/>
</dbReference>
<feature type="coiled-coil region" evidence="13">
    <location>
        <begin position="1157"/>
        <end position="1184"/>
    </location>
</feature>
<dbReference type="FunFam" id="1.10.8.60:FF:000067">
    <property type="entry name" value="Peroxisomal biogenesis factor 1"/>
    <property type="match status" value="1"/>
</dbReference>
<keyword evidence="3" id="KW-0813">Transport</keyword>
<dbReference type="SUPFAM" id="SSF52540">
    <property type="entry name" value="P-loop containing nucleoside triphosphate hydrolases"/>
    <property type="match status" value="2"/>
</dbReference>
<dbReference type="Gene3D" id="3.40.50.300">
    <property type="entry name" value="P-loop containing nucleotide triphosphate hydrolases"/>
    <property type="match status" value="2"/>
</dbReference>
<dbReference type="PANTHER" id="PTHR23077">
    <property type="entry name" value="AAA-FAMILY ATPASE"/>
    <property type="match status" value="1"/>
</dbReference>
<keyword evidence="17" id="KW-1185">Reference proteome</keyword>
<dbReference type="SMART" id="SM00382">
    <property type="entry name" value="AAA"/>
    <property type="match status" value="2"/>
</dbReference>
<evidence type="ECO:0000256" key="5">
    <source>
        <dbReference type="ARBA" id="ARBA00022741"/>
    </source>
</evidence>
<dbReference type="InterPro" id="IPR029067">
    <property type="entry name" value="CDC48_domain_2-like_sf"/>
</dbReference>
<dbReference type="GO" id="GO:0005524">
    <property type="term" value="F:ATP binding"/>
    <property type="evidence" value="ECO:0007669"/>
    <property type="project" value="UniProtKB-KW"/>
</dbReference>
<dbReference type="EMBL" id="JADDUC020000001">
    <property type="protein sequence ID" value="KAI1242711.1"/>
    <property type="molecule type" value="Genomic_DNA"/>
</dbReference>
<evidence type="ECO:0000256" key="13">
    <source>
        <dbReference type="SAM" id="Coils"/>
    </source>
</evidence>
<dbReference type="InterPro" id="IPR015343">
    <property type="entry name" value="PEX1-N-lobe"/>
</dbReference>
<dbReference type="InterPro" id="IPR015342">
    <property type="entry name" value="PEX1-N_C-lobe"/>
</dbReference>
<keyword evidence="5" id="KW-0547">Nucleotide-binding</keyword>
<keyword evidence="13" id="KW-0175">Coiled coil</keyword>
<keyword evidence="6" id="KW-0378">Hydrolase</keyword>
<evidence type="ECO:0000313" key="16">
    <source>
        <dbReference type="EMBL" id="KAI1242711.1"/>
    </source>
</evidence>
<keyword evidence="8" id="KW-0653">Protein transport</keyword>
<dbReference type="Pfam" id="PF09262">
    <property type="entry name" value="PEX-1N"/>
    <property type="match status" value="1"/>
</dbReference>
<evidence type="ECO:0000256" key="7">
    <source>
        <dbReference type="ARBA" id="ARBA00022840"/>
    </source>
</evidence>
<dbReference type="OrthoDB" id="8173462at2759"/>
<dbReference type="InterPro" id="IPR009010">
    <property type="entry name" value="Asp_de-COase-like_dom_sf"/>
</dbReference>
<dbReference type="InterPro" id="IPR003960">
    <property type="entry name" value="ATPase_AAA_CS"/>
</dbReference>
<evidence type="ECO:0000256" key="1">
    <source>
        <dbReference type="ARBA" id="ARBA00004370"/>
    </source>
</evidence>
<evidence type="ECO:0000256" key="12">
    <source>
        <dbReference type="ARBA" id="ARBA00048778"/>
    </source>
</evidence>
<name>A0A835U0K0_9PASS</name>
<reference evidence="15" key="1">
    <citation type="submission" date="2020-10" db="EMBL/GenBank/DDBJ databases">
        <title>Feather gene expression reveals the developmental basis of iridescence in African starlings.</title>
        <authorList>
            <person name="Rubenstein D.R."/>
        </authorList>
    </citation>
    <scope>NUCLEOTIDE SEQUENCE</scope>
    <source>
        <strain evidence="15">SS15</strain>
        <tissue evidence="15">Liver</tissue>
    </source>
</reference>
<comment type="similarity">
    <text evidence="2">Belongs to the AAA ATPase family.</text>
</comment>
<dbReference type="Proteomes" id="UP000618051">
    <property type="component" value="Unassembled WGS sequence"/>
</dbReference>
<evidence type="ECO:0000256" key="10">
    <source>
        <dbReference type="ARBA" id="ARBA00032509"/>
    </source>
</evidence>
<feature type="domain" description="AAA+ ATPase" evidence="14">
    <location>
        <begin position="572"/>
        <end position="712"/>
    </location>
</feature>
<evidence type="ECO:0000256" key="3">
    <source>
        <dbReference type="ARBA" id="ARBA00022448"/>
    </source>
</evidence>
<dbReference type="InterPro" id="IPR003593">
    <property type="entry name" value="AAA+_ATPase"/>
</dbReference>
<dbReference type="GO" id="GO:0016558">
    <property type="term" value="P:protein import into peroxisome matrix"/>
    <property type="evidence" value="ECO:0007669"/>
    <property type="project" value="TreeGrafter"/>
</dbReference>
<evidence type="ECO:0000256" key="9">
    <source>
        <dbReference type="ARBA" id="ARBA00023136"/>
    </source>
</evidence>
<keyword evidence="9" id="KW-0472">Membrane</keyword>
<gene>
    <name evidence="16" type="ORF">IHE44_0000252</name>
    <name evidence="15" type="ORF">IHE44_000446</name>
</gene>
<dbReference type="SUPFAM" id="SSF50692">
    <property type="entry name" value="ADC-like"/>
    <property type="match status" value="1"/>
</dbReference>
<dbReference type="Pfam" id="PF00004">
    <property type="entry name" value="AAA"/>
    <property type="match status" value="2"/>
</dbReference>
<feature type="domain" description="AAA+ ATPase" evidence="14">
    <location>
        <begin position="851"/>
        <end position="987"/>
    </location>
</feature>
<evidence type="ECO:0000313" key="15">
    <source>
        <dbReference type="EMBL" id="KAG0129854.1"/>
    </source>
</evidence>
<evidence type="ECO:0000256" key="6">
    <source>
        <dbReference type="ARBA" id="ARBA00022801"/>
    </source>
</evidence>
<dbReference type="FunFam" id="3.10.330.10:FF:000004">
    <property type="entry name" value="Peroxisome biogenesis factor 1"/>
    <property type="match status" value="1"/>
</dbReference>
<keyword evidence="4" id="KW-0962">Peroxisome biogenesis</keyword>
<dbReference type="PANTHER" id="PTHR23077:SF12">
    <property type="entry name" value="PEROXISOMAL ATPASE PEX1"/>
    <property type="match status" value="1"/>
</dbReference>
<organism evidence="15">
    <name type="scientific">Lamprotornis superbus</name>
    <dbReference type="NCBI Taxonomy" id="245042"/>
    <lineage>
        <taxon>Eukaryota</taxon>
        <taxon>Metazoa</taxon>
        <taxon>Chordata</taxon>
        <taxon>Craniata</taxon>
        <taxon>Vertebrata</taxon>
        <taxon>Euteleostomi</taxon>
        <taxon>Archelosauria</taxon>
        <taxon>Archosauria</taxon>
        <taxon>Dinosauria</taxon>
        <taxon>Saurischia</taxon>
        <taxon>Theropoda</taxon>
        <taxon>Coelurosauria</taxon>
        <taxon>Aves</taxon>
        <taxon>Neognathae</taxon>
        <taxon>Neoaves</taxon>
        <taxon>Telluraves</taxon>
        <taxon>Australaves</taxon>
        <taxon>Passeriformes</taxon>
        <taxon>Sturnidae</taxon>
        <taxon>Lamprotornis</taxon>
    </lineage>
</organism>
<reference evidence="16" key="3">
    <citation type="submission" date="2022-01" db="EMBL/GenBank/DDBJ databases">
        <authorList>
            <person name="Rubenstein D.R."/>
        </authorList>
    </citation>
    <scope>NUCLEOTIDE SEQUENCE</scope>
    <source>
        <strain evidence="16">SS15</strain>
        <tissue evidence="16">Liver</tissue>
    </source>
</reference>
<dbReference type="InterPro" id="IPR003959">
    <property type="entry name" value="ATPase_AAA_core"/>
</dbReference>
<evidence type="ECO:0000259" key="14">
    <source>
        <dbReference type="SMART" id="SM00382"/>
    </source>
</evidence>
<dbReference type="Gene3D" id="3.10.330.10">
    <property type="match status" value="1"/>
</dbReference>
<comment type="caution">
    <text evidence="15">The sequence shown here is derived from an EMBL/GenBank/DDBJ whole genome shotgun (WGS) entry which is preliminary data.</text>
</comment>
<comment type="subcellular location">
    <subcellularLocation>
        <location evidence="1">Membrane</location>
    </subcellularLocation>
</comment>
<comment type="catalytic activity">
    <reaction evidence="12">
        <text>ATP + H2O = ADP + phosphate + H(+)</text>
        <dbReference type="Rhea" id="RHEA:13065"/>
        <dbReference type="ChEBI" id="CHEBI:15377"/>
        <dbReference type="ChEBI" id="CHEBI:15378"/>
        <dbReference type="ChEBI" id="CHEBI:30616"/>
        <dbReference type="ChEBI" id="CHEBI:43474"/>
        <dbReference type="ChEBI" id="CHEBI:456216"/>
    </reaction>
    <physiologicalReaction direction="left-to-right" evidence="12">
        <dbReference type="Rhea" id="RHEA:13066"/>
    </physiologicalReaction>
</comment>
<dbReference type="Gene3D" id="2.40.40.20">
    <property type="match status" value="1"/>
</dbReference>
<dbReference type="InterPro" id="IPR050168">
    <property type="entry name" value="AAA_ATPase_domain"/>
</dbReference>
<evidence type="ECO:0000256" key="8">
    <source>
        <dbReference type="ARBA" id="ARBA00022927"/>
    </source>
</evidence>
<sequence>MWGCGDPGGAAAAATATVVLSGTRDCFLHLPPALASLLRLQQGQAVKVSCGHQPVFLSWMETRHRGHQGENTAEINRYLAEKLGITDGEQVFLEPCSHVSSCQQVEVEPLTADDWEILELHASSLERHLLDQIRVVFPGAIFPVWVEQHTHVYIRIGTLVPAAPYGRLEPCTELLVCPKTHGPEENITSTPATERDILLKNFVKNNMEQEETLKDPFARQPYLKSGVLEQSKADANTMFGSNVLPNIWNFIGNIFSNTSEQKQKTSCDNNEMSTFKDKLLNLIHMDSIFRVCQSQPPSVQNVSSTHEFLKCNAVHVFPWNLEYIDLDPNPIVSYGKINELLSPRQRHQEAKQNLPLEKQNHLTSTQDKNPSNSNSSQASSEGSVVQIVWNGFEDLKSVIEYGHDGQALHVGRVWIADGLRKKLHIEMHSTVRIKSVESIPKIPVSLTLQPKQNLHKEIHEDDVKCAFRMEEFVLSAAHPMHTEENKSENIFILSPSLLQKTNIQVLLHPLSRKADDDNQPPMPDRDKNLPYHKLSDLGGVDKLGTSLFEHISHSLLGRPLSQKLAANAVGLRSGGVLLTGGKGSGKSTLAKAICKEAFTRLDAHVEVIDCKALRGKRLVNIRKHVEEAFLEAAWRQPSILLMDDLDHIVGVPSTPEHENSPETVQSNRLSYDLIKEVISMGSLIALIATSQSEHSLHPSLVSAQGTHIFQCFKCIQSPDQKQRYEMLYSTIKTKLNSDPKDFSDLDLQCIAKETEGFVARDFTMLVDRAIHTCVSNQNASDNGDLNLSTVDFQKALEDFTPLTLRNVSLHKPKDLGWDRIGGLKDVKQMLRDTIMLPAKYPELFANLPIRQRSGVLLYGAPGTGKTLLAGVVARESGMNFISIKGPELLSKYIGASEQSVRDIFKRAQAAKPCIVFFDEFDSIAPRRGHDNTGVTDRVVNQLLTELDGVEGLQGVYVLAATSRPDLIDPALLRPGRLDKCLYCPLPDQDSRYEILKALSHSLSLANDVDFKDLAAKTEQFTGADLKALLYNAQLEAIHTNLNLGLTQDFRSSSDSDFSLSSMVFLNHSSGSDDSVMDGEAGLEHSLISLDMSDLLPEDPRSNMYRIYFGSSYESELGNGTPSELSSLCLSGPNSITYDFTSITQRDVTSSQPAMLRAASQEGSLENQEQQAEHLRTEINASKANYRSKNGEDSTLNQSVLPKTTLTITQSHLMTALQGMRPSISQEDWKYFTELYDNFQNPKKRKVQIGATFRPGQKMTLAYRKKQTKILASCFLPLFVNQKNTKVHFTTATSYPYLFFPETAKNILDAWKFSNVTDEESHSFQLTVEKLKAASQKLKKVSSQLQLRRKCQQIKKFEMCFLPVARIKGNTLKVHCLRRSCSQYPLTLKDIAHARERRQVELLKATLPLDSFLRIEDHSCSILNEGVQKMVQEPKLPYDPLISLLVLKSFGMSLRFVLHFPNMREMRNFQRHCSGRFHSSTMSIHKKLFGESVIFPMLLGDILNTRKTGQCKYSNPYKCSRTQKNKQYKHCFRPYSYEDLTRKATKLHRTQGPSKSFPALIIQIRNKKKINPRRIERREWREIKRTQKTPNNPIYNTVKYQSSSILHKEEFLIKTKTQDSNSFLNWSTANKRFIWNARHEASGPWRVNGISGHHWLCSPPLPILTFFFVGKGRKTFCLLALLGNKSKFQNFRTPTPWHADKAVLKHECEKAPSCFTASANRSWCLRLLASALKWEPAEMLGHCNPPLYGKYVLHRKAWDNDNYLNYLDNIQTHYLQRKPANIITLKLKATADVFISRIPCEEASAEHP</sequence>
<reference evidence="16 17" key="2">
    <citation type="journal article" date="2021" name="J. Hered.">
        <title>Feather Gene Expression Elucidates the Developmental Basis of Plumage Iridescence in African Starlings.</title>
        <authorList>
            <person name="Rubenstein D.R."/>
            <person name="Corvelo A."/>
            <person name="MacManes M.D."/>
            <person name="Maia R."/>
            <person name="Narzisi G."/>
            <person name="Rousaki A."/>
            <person name="Vandenabeele P."/>
            <person name="Shawkey M.D."/>
            <person name="Solomon J."/>
        </authorList>
    </citation>
    <scope>NUCLEOTIDE SEQUENCE [LARGE SCALE GENOMIC DNA]</scope>
    <source>
        <strain evidence="16">SS15</strain>
    </source>
</reference>
<dbReference type="Gene3D" id="1.10.8.60">
    <property type="match status" value="2"/>
</dbReference>
<dbReference type="Pfam" id="PF09263">
    <property type="entry name" value="PEX-2N"/>
    <property type="match status" value="1"/>
</dbReference>
<dbReference type="PROSITE" id="PS00674">
    <property type="entry name" value="AAA"/>
    <property type="match status" value="1"/>
</dbReference>
<dbReference type="CDD" id="cd19526">
    <property type="entry name" value="RecA-like_PEX1_r2"/>
    <property type="match status" value="1"/>
</dbReference>